<protein>
    <recommendedName>
        <fullName evidence="3">DNA topoisomerase</fullName>
        <ecNumber evidence="3">5.6.2.1</ecNumber>
    </recommendedName>
    <alternativeName>
        <fullName evidence="10">Omega-protein</fullName>
    </alternativeName>
    <alternativeName>
        <fullName evidence="9">Relaxing enzyme</fullName>
    </alternativeName>
    <alternativeName>
        <fullName evidence="7">Swivelase</fullName>
    </alternativeName>
    <alternativeName>
        <fullName evidence="8">Untwisting enzyme</fullName>
    </alternativeName>
</protein>
<dbReference type="Gene3D" id="2.70.20.10">
    <property type="entry name" value="Topoisomerase I, domain 3"/>
    <property type="match status" value="1"/>
</dbReference>
<organism evidence="13 14">
    <name type="scientific">Parablautia muri</name>
    <dbReference type="NCBI Taxonomy" id="2320879"/>
    <lineage>
        <taxon>Bacteria</taxon>
        <taxon>Bacillati</taxon>
        <taxon>Bacillota</taxon>
        <taxon>Clostridia</taxon>
        <taxon>Lachnospirales</taxon>
        <taxon>Lachnospiraceae</taxon>
        <taxon>Parablautia</taxon>
    </lineage>
</organism>
<dbReference type="EC" id="5.6.2.1" evidence="3"/>
<evidence type="ECO:0000256" key="8">
    <source>
        <dbReference type="ARBA" id="ARBA00031985"/>
    </source>
</evidence>
<dbReference type="GO" id="GO:0003677">
    <property type="term" value="F:DNA binding"/>
    <property type="evidence" value="ECO:0007669"/>
    <property type="project" value="UniProtKB-KW"/>
</dbReference>
<evidence type="ECO:0000256" key="7">
    <source>
        <dbReference type="ARBA" id="ARBA00030003"/>
    </source>
</evidence>
<sequence>MEDSAIREGFTNLKDGKEYRDICEASVCRVKADWLVGMNATRAYTTKYFKKLAVGRVQTPTLAMLVEREEKIRGFKKEKYFTVHISNGGMEAVSGRMDNRKEAQKMLEECNGGQAQMVSVIKEEKTVPPPKLYDLTTLQRDANRIFGFTAKETLEYLQGLYEKKLATYPRTDSQFLSDDMGQTVGKVIEAVLHSGLFGENILSGMEMPVPDISRVLDSKRVTDHHAVIPTARIGEADLPALPEAERKVLALTACRLLCATGEKHIYGTVKAELSCSGHIFAAFGKTVTHNGWKDFEDMLKSAFKTAEDAGDQGLPEPAGSRKEGKLPELAEGQVFENIQAEISEHFTSAPKHFTEDQLLLSMETAGRGDFERDTEKKGLGTPATRAGIIEKLVSSGYAARKGRQIIPTPEGMELVAVMPEYLKSALMTAEWENGLLCMEKGELDSKDFTEGITELVGEILEGCRKIPESELGRFRRKESIGSCPLCGAEVYEGKKNFYCNNCECPFTLWKENRYLSGMKKKIEKKMAKELLKTGRSHAKDLYSAKRDQTFAADIVMKAEDGRIDFSLDFPKGEEGKQEGKKGK</sequence>
<dbReference type="PANTHER" id="PTHR11390:SF21">
    <property type="entry name" value="DNA TOPOISOMERASE 3-ALPHA"/>
    <property type="match status" value="1"/>
</dbReference>
<dbReference type="GO" id="GO:0006265">
    <property type="term" value="P:DNA topological change"/>
    <property type="evidence" value="ECO:0007669"/>
    <property type="project" value="InterPro"/>
</dbReference>
<dbReference type="Pfam" id="PF01131">
    <property type="entry name" value="Topoisom_bac"/>
    <property type="match status" value="1"/>
</dbReference>
<dbReference type="PRINTS" id="PR00417">
    <property type="entry name" value="PRTPISMRASEI"/>
</dbReference>
<feature type="region of interest" description="Disordered" evidence="11">
    <location>
        <begin position="307"/>
        <end position="326"/>
    </location>
</feature>
<proteinExistence type="inferred from homology"/>
<dbReference type="Gene3D" id="1.10.290.10">
    <property type="entry name" value="Topoisomerase I, domain 4"/>
    <property type="match status" value="1"/>
</dbReference>
<dbReference type="InterPro" id="IPR023405">
    <property type="entry name" value="Topo_IA_core_domain"/>
</dbReference>
<evidence type="ECO:0000256" key="11">
    <source>
        <dbReference type="SAM" id="MobiDB-lite"/>
    </source>
</evidence>
<evidence type="ECO:0000256" key="6">
    <source>
        <dbReference type="ARBA" id="ARBA00023235"/>
    </source>
</evidence>
<evidence type="ECO:0000256" key="1">
    <source>
        <dbReference type="ARBA" id="ARBA00000213"/>
    </source>
</evidence>
<dbReference type="PANTHER" id="PTHR11390">
    <property type="entry name" value="PROKARYOTIC DNA TOPOISOMERASE"/>
    <property type="match status" value="1"/>
</dbReference>
<evidence type="ECO:0000256" key="3">
    <source>
        <dbReference type="ARBA" id="ARBA00012891"/>
    </source>
</evidence>
<feature type="domain" description="Topo IA-type catalytic" evidence="12">
    <location>
        <begin position="19"/>
        <end position="460"/>
    </location>
</feature>
<dbReference type="GO" id="GO:0043597">
    <property type="term" value="C:cytoplasmic replication fork"/>
    <property type="evidence" value="ECO:0007669"/>
    <property type="project" value="TreeGrafter"/>
</dbReference>
<dbReference type="InterPro" id="IPR003601">
    <property type="entry name" value="Topo_IA_2"/>
</dbReference>
<dbReference type="SUPFAM" id="SSF56712">
    <property type="entry name" value="Prokaryotic type I DNA topoisomerase"/>
    <property type="match status" value="1"/>
</dbReference>
<comment type="similarity">
    <text evidence="2">Belongs to the type IA topoisomerase family.</text>
</comment>
<evidence type="ECO:0000256" key="2">
    <source>
        <dbReference type="ARBA" id="ARBA00009446"/>
    </source>
</evidence>
<dbReference type="InterPro" id="IPR003602">
    <property type="entry name" value="Topo_IA_DNA-bd_dom"/>
</dbReference>
<dbReference type="SMART" id="SM00436">
    <property type="entry name" value="TOP1Bc"/>
    <property type="match status" value="1"/>
</dbReference>
<dbReference type="CDD" id="cd00186">
    <property type="entry name" value="TOP1Ac"/>
    <property type="match status" value="1"/>
</dbReference>
<dbReference type="EMBL" id="QZDT01000018">
    <property type="protein sequence ID" value="NBJ93341.1"/>
    <property type="molecule type" value="Genomic_DNA"/>
</dbReference>
<evidence type="ECO:0000256" key="4">
    <source>
        <dbReference type="ARBA" id="ARBA00023029"/>
    </source>
</evidence>
<keyword evidence="5" id="KW-0238">DNA-binding</keyword>
<dbReference type="GO" id="GO:0003917">
    <property type="term" value="F:DNA topoisomerase type I (single strand cut, ATP-independent) activity"/>
    <property type="evidence" value="ECO:0007669"/>
    <property type="project" value="UniProtKB-EC"/>
</dbReference>
<dbReference type="InterPro" id="IPR013824">
    <property type="entry name" value="Topo_IA_cen_sub1"/>
</dbReference>
<dbReference type="Proteomes" id="UP001154420">
    <property type="component" value="Unassembled WGS sequence"/>
</dbReference>
<keyword evidence="4" id="KW-0799">Topoisomerase</keyword>
<dbReference type="GO" id="GO:0006310">
    <property type="term" value="P:DNA recombination"/>
    <property type="evidence" value="ECO:0007669"/>
    <property type="project" value="TreeGrafter"/>
</dbReference>
<evidence type="ECO:0000256" key="5">
    <source>
        <dbReference type="ARBA" id="ARBA00023125"/>
    </source>
</evidence>
<dbReference type="PROSITE" id="PS52039">
    <property type="entry name" value="TOPO_IA_2"/>
    <property type="match status" value="1"/>
</dbReference>
<dbReference type="InterPro" id="IPR000380">
    <property type="entry name" value="Topo_IA"/>
</dbReference>
<keyword evidence="6" id="KW-0413">Isomerase</keyword>
<evidence type="ECO:0000256" key="9">
    <source>
        <dbReference type="ARBA" id="ARBA00032235"/>
    </source>
</evidence>
<dbReference type="InterPro" id="IPR013825">
    <property type="entry name" value="Topo_IA_cen_sub2"/>
</dbReference>
<keyword evidence="14" id="KW-1185">Reference proteome</keyword>
<gene>
    <name evidence="13" type="ORF">D5281_12245</name>
</gene>
<dbReference type="AlphaFoldDB" id="A0A9X5GSS6"/>
<dbReference type="OrthoDB" id="9803554at2"/>
<evidence type="ECO:0000259" key="12">
    <source>
        <dbReference type="PROSITE" id="PS52039"/>
    </source>
</evidence>
<accession>A0A9X5GSS6</accession>
<reference evidence="13" key="1">
    <citation type="submission" date="2018-09" db="EMBL/GenBank/DDBJ databases">
        <title>Murine metabolic-syndrome-specific gut microbial biobank.</title>
        <authorList>
            <person name="Liu C."/>
        </authorList>
    </citation>
    <scope>NUCLEOTIDE SEQUENCE</scope>
    <source>
        <strain evidence="13">D42-62</strain>
    </source>
</reference>
<evidence type="ECO:0000313" key="13">
    <source>
        <dbReference type="EMBL" id="NBJ93341.1"/>
    </source>
</evidence>
<name>A0A9X5GSS6_9FIRM</name>
<comment type="caution">
    <text evidence="13">The sequence shown here is derived from an EMBL/GenBank/DDBJ whole genome shotgun (WGS) entry which is preliminary data.</text>
</comment>
<evidence type="ECO:0000256" key="10">
    <source>
        <dbReference type="ARBA" id="ARBA00032877"/>
    </source>
</evidence>
<dbReference type="GO" id="GO:0006281">
    <property type="term" value="P:DNA repair"/>
    <property type="evidence" value="ECO:0007669"/>
    <property type="project" value="TreeGrafter"/>
</dbReference>
<comment type="catalytic activity">
    <reaction evidence="1">
        <text>ATP-independent breakage of single-stranded DNA, followed by passage and rejoining.</text>
        <dbReference type="EC" id="5.6.2.1"/>
    </reaction>
</comment>
<dbReference type="InterPro" id="IPR013497">
    <property type="entry name" value="Topo_IA_cen"/>
</dbReference>
<dbReference type="RefSeq" id="WP_160560445.1">
    <property type="nucleotide sequence ID" value="NZ_QZDT01000018.1"/>
</dbReference>
<dbReference type="InterPro" id="IPR013826">
    <property type="entry name" value="Topo_IA_cen_sub3"/>
</dbReference>
<dbReference type="SMART" id="SM00437">
    <property type="entry name" value="TOP1Ac"/>
    <property type="match status" value="1"/>
</dbReference>
<dbReference type="Gene3D" id="1.10.460.10">
    <property type="entry name" value="Topoisomerase I, domain 2"/>
    <property type="match status" value="1"/>
</dbReference>
<evidence type="ECO:0000313" key="14">
    <source>
        <dbReference type="Proteomes" id="UP001154420"/>
    </source>
</evidence>